<keyword evidence="1" id="KW-0472">Membrane</keyword>
<keyword evidence="1" id="KW-0812">Transmembrane</keyword>
<feature type="transmembrane region" description="Helical" evidence="1">
    <location>
        <begin position="35"/>
        <end position="51"/>
    </location>
</feature>
<organism evidence="2 3">
    <name type="scientific">Enterococcus plantarum</name>
    <dbReference type="NCBI Taxonomy" id="1077675"/>
    <lineage>
        <taxon>Bacteria</taxon>
        <taxon>Bacillati</taxon>
        <taxon>Bacillota</taxon>
        <taxon>Bacilli</taxon>
        <taxon>Lactobacillales</taxon>
        <taxon>Enterococcaceae</taxon>
        <taxon>Enterococcus</taxon>
    </lineage>
</organism>
<keyword evidence="1" id="KW-1133">Transmembrane helix</keyword>
<proteinExistence type="predicted"/>
<sequence length="70" mass="8371">MKNITFSRIKLKNYFLALTYFLVGVGVSTKIPAEFLFIILGVYLTVAFFHIKEMVHARNERREYEHDWED</sequence>
<name>A0A2W4BMX9_9ENTE</name>
<reference evidence="2 3" key="1">
    <citation type="submission" date="2017-11" db="EMBL/GenBank/DDBJ databases">
        <title>Draft genome sequence of Enterococcus plantarum TRW2 strain isolated from lettuce.</title>
        <authorList>
            <person name="Kim E.B."/>
            <person name="Marco M.L."/>
            <person name="Williams T.R."/>
            <person name="You I.H."/>
        </authorList>
    </citation>
    <scope>NUCLEOTIDE SEQUENCE [LARGE SCALE GENOMIC DNA]</scope>
    <source>
        <strain evidence="2 3">TRW2</strain>
    </source>
</reference>
<dbReference type="RefSeq" id="WP_111247761.1">
    <property type="nucleotide sequence ID" value="NZ_JAFLVY010000022.1"/>
</dbReference>
<accession>A0A2W4BMX9</accession>
<evidence type="ECO:0000313" key="2">
    <source>
        <dbReference type="EMBL" id="PZL74079.1"/>
    </source>
</evidence>
<gene>
    <name evidence="2" type="ORF">CI088_07720</name>
</gene>
<feature type="transmembrane region" description="Helical" evidence="1">
    <location>
        <begin position="12"/>
        <end position="29"/>
    </location>
</feature>
<keyword evidence="3" id="KW-1185">Reference proteome</keyword>
<comment type="caution">
    <text evidence="2">The sequence shown here is derived from an EMBL/GenBank/DDBJ whole genome shotgun (WGS) entry which is preliminary data.</text>
</comment>
<dbReference type="Proteomes" id="UP000249828">
    <property type="component" value="Unassembled WGS sequence"/>
</dbReference>
<evidence type="ECO:0000313" key="3">
    <source>
        <dbReference type="Proteomes" id="UP000249828"/>
    </source>
</evidence>
<dbReference type="EMBL" id="PIEU01000057">
    <property type="protein sequence ID" value="PZL74079.1"/>
    <property type="molecule type" value="Genomic_DNA"/>
</dbReference>
<evidence type="ECO:0000256" key="1">
    <source>
        <dbReference type="SAM" id="Phobius"/>
    </source>
</evidence>
<dbReference type="AlphaFoldDB" id="A0A2W4BMX9"/>
<protein>
    <submittedName>
        <fullName evidence="2">Uncharacterized protein</fullName>
    </submittedName>
</protein>